<dbReference type="EnsemblMetazoa" id="AALFPA23_013038.R18811">
    <property type="protein sequence ID" value="AALFPA23_013038.P18811"/>
    <property type="gene ID" value="AALFPA23_013038"/>
</dbReference>
<feature type="transmembrane region" description="Helical" evidence="1">
    <location>
        <begin position="83"/>
        <end position="103"/>
    </location>
</feature>
<reference evidence="2" key="2">
    <citation type="submission" date="2025-05" db="UniProtKB">
        <authorList>
            <consortium name="EnsemblMetazoa"/>
        </authorList>
    </citation>
    <scope>IDENTIFICATION</scope>
    <source>
        <strain evidence="2">Foshan</strain>
    </source>
</reference>
<keyword evidence="1" id="KW-0812">Transmembrane</keyword>
<accession>A0ABM1YXK1</accession>
<dbReference type="Proteomes" id="UP000069940">
    <property type="component" value="Unassembled WGS sequence"/>
</dbReference>
<feature type="transmembrane region" description="Helical" evidence="1">
    <location>
        <begin position="123"/>
        <end position="145"/>
    </location>
</feature>
<name>A0ABM1YXK1_AEDAL</name>
<feature type="transmembrane region" description="Helical" evidence="1">
    <location>
        <begin position="50"/>
        <end position="71"/>
    </location>
</feature>
<dbReference type="RefSeq" id="XP_019528609.1">
    <property type="nucleotide sequence ID" value="XM_019673064.3"/>
</dbReference>
<keyword evidence="3" id="KW-1185">Reference proteome</keyword>
<organism evidence="2 3">
    <name type="scientific">Aedes albopictus</name>
    <name type="common">Asian tiger mosquito</name>
    <name type="synonym">Stegomyia albopicta</name>
    <dbReference type="NCBI Taxonomy" id="7160"/>
    <lineage>
        <taxon>Eukaryota</taxon>
        <taxon>Metazoa</taxon>
        <taxon>Ecdysozoa</taxon>
        <taxon>Arthropoda</taxon>
        <taxon>Hexapoda</taxon>
        <taxon>Insecta</taxon>
        <taxon>Pterygota</taxon>
        <taxon>Neoptera</taxon>
        <taxon>Endopterygota</taxon>
        <taxon>Diptera</taxon>
        <taxon>Nematocera</taxon>
        <taxon>Culicoidea</taxon>
        <taxon>Culicidae</taxon>
        <taxon>Culicinae</taxon>
        <taxon>Aedini</taxon>
        <taxon>Aedes</taxon>
        <taxon>Stegomyia</taxon>
    </lineage>
</organism>
<evidence type="ECO:0008006" key="4">
    <source>
        <dbReference type="Google" id="ProtNLM"/>
    </source>
</evidence>
<protein>
    <recommendedName>
        <fullName evidence="4">Secreted protein</fullName>
    </recommendedName>
</protein>
<feature type="transmembrane region" description="Helical" evidence="1">
    <location>
        <begin position="12"/>
        <end position="30"/>
    </location>
</feature>
<evidence type="ECO:0000313" key="2">
    <source>
        <dbReference type="EnsemblMetazoa" id="AALFPA23_013038.P18811"/>
    </source>
</evidence>
<evidence type="ECO:0000313" key="3">
    <source>
        <dbReference type="Proteomes" id="UP000069940"/>
    </source>
</evidence>
<sequence length="165" mass="18712">MEENTFSRIGGKYVFICKVLSIFGAIYYFNQLIERKPICVDVSCADSTKNVITLTINMIICILSSLLVGFVKTGLKETKISYIQTYRVFMLIRNLILLVLWTFEILIRKPAQSNAEEEDEKMAQYMALTLLISILVITGVELLILRGVQCLTEEKLAEERSCLGA</sequence>
<dbReference type="GeneID" id="109400579"/>
<reference evidence="3" key="1">
    <citation type="journal article" date="2015" name="Proc. Natl. Acad. Sci. U.S.A.">
        <title>Genome sequence of the Asian Tiger mosquito, Aedes albopictus, reveals insights into its biology, genetics, and evolution.</title>
        <authorList>
            <person name="Chen X.G."/>
            <person name="Jiang X."/>
            <person name="Gu J."/>
            <person name="Xu M."/>
            <person name="Wu Y."/>
            <person name="Deng Y."/>
            <person name="Zhang C."/>
            <person name="Bonizzoni M."/>
            <person name="Dermauw W."/>
            <person name="Vontas J."/>
            <person name="Armbruster P."/>
            <person name="Huang X."/>
            <person name="Yang Y."/>
            <person name="Zhang H."/>
            <person name="He W."/>
            <person name="Peng H."/>
            <person name="Liu Y."/>
            <person name="Wu K."/>
            <person name="Chen J."/>
            <person name="Lirakis M."/>
            <person name="Topalis P."/>
            <person name="Van Leeuwen T."/>
            <person name="Hall A.B."/>
            <person name="Jiang X."/>
            <person name="Thorpe C."/>
            <person name="Mueller R.L."/>
            <person name="Sun C."/>
            <person name="Waterhouse R.M."/>
            <person name="Yan G."/>
            <person name="Tu Z.J."/>
            <person name="Fang X."/>
            <person name="James A.A."/>
        </authorList>
    </citation>
    <scope>NUCLEOTIDE SEQUENCE [LARGE SCALE GENOMIC DNA]</scope>
    <source>
        <strain evidence="3">Foshan</strain>
    </source>
</reference>
<evidence type="ECO:0000256" key="1">
    <source>
        <dbReference type="SAM" id="Phobius"/>
    </source>
</evidence>
<keyword evidence="1" id="KW-0472">Membrane</keyword>
<keyword evidence="1" id="KW-1133">Transmembrane helix</keyword>
<proteinExistence type="predicted"/>